<dbReference type="EMBL" id="KB467865">
    <property type="protein sequence ID" value="PCH35959.1"/>
    <property type="molecule type" value="Genomic_DNA"/>
</dbReference>
<accession>A0A2H3JB35</accession>
<feature type="compositionally biased region" description="Basic and acidic residues" evidence="1">
    <location>
        <begin position="72"/>
        <end position="84"/>
    </location>
</feature>
<organism evidence="2 3">
    <name type="scientific">Wolfiporia cocos (strain MD-104)</name>
    <name type="common">Brown rot fungus</name>
    <dbReference type="NCBI Taxonomy" id="742152"/>
    <lineage>
        <taxon>Eukaryota</taxon>
        <taxon>Fungi</taxon>
        <taxon>Dikarya</taxon>
        <taxon>Basidiomycota</taxon>
        <taxon>Agaricomycotina</taxon>
        <taxon>Agaricomycetes</taxon>
        <taxon>Polyporales</taxon>
        <taxon>Phaeolaceae</taxon>
        <taxon>Wolfiporia</taxon>
    </lineage>
</organism>
<proteinExistence type="predicted"/>
<dbReference type="Proteomes" id="UP000218811">
    <property type="component" value="Unassembled WGS sequence"/>
</dbReference>
<evidence type="ECO:0000313" key="3">
    <source>
        <dbReference type="Proteomes" id="UP000218811"/>
    </source>
</evidence>
<name>A0A2H3JB35_WOLCO</name>
<evidence type="ECO:0000256" key="1">
    <source>
        <dbReference type="SAM" id="MobiDB-lite"/>
    </source>
</evidence>
<reference evidence="2 3" key="1">
    <citation type="journal article" date="2012" name="Science">
        <title>The Paleozoic origin of enzymatic lignin decomposition reconstructed from 31 fungal genomes.</title>
        <authorList>
            <person name="Floudas D."/>
            <person name="Binder M."/>
            <person name="Riley R."/>
            <person name="Barry K."/>
            <person name="Blanchette R.A."/>
            <person name="Henrissat B."/>
            <person name="Martinez A.T."/>
            <person name="Otillar R."/>
            <person name="Spatafora J.W."/>
            <person name="Yadav J.S."/>
            <person name="Aerts A."/>
            <person name="Benoit I."/>
            <person name="Boyd A."/>
            <person name="Carlson A."/>
            <person name="Copeland A."/>
            <person name="Coutinho P.M."/>
            <person name="de Vries R.P."/>
            <person name="Ferreira P."/>
            <person name="Findley K."/>
            <person name="Foster B."/>
            <person name="Gaskell J."/>
            <person name="Glotzer D."/>
            <person name="Gorecki P."/>
            <person name="Heitman J."/>
            <person name="Hesse C."/>
            <person name="Hori C."/>
            <person name="Igarashi K."/>
            <person name="Jurgens J.A."/>
            <person name="Kallen N."/>
            <person name="Kersten P."/>
            <person name="Kohler A."/>
            <person name="Kuees U."/>
            <person name="Kumar T.K.A."/>
            <person name="Kuo A."/>
            <person name="LaButti K."/>
            <person name="Larrondo L.F."/>
            <person name="Lindquist E."/>
            <person name="Ling A."/>
            <person name="Lombard V."/>
            <person name="Lucas S."/>
            <person name="Lundell T."/>
            <person name="Martin R."/>
            <person name="McLaughlin D.J."/>
            <person name="Morgenstern I."/>
            <person name="Morin E."/>
            <person name="Murat C."/>
            <person name="Nagy L.G."/>
            <person name="Nolan M."/>
            <person name="Ohm R.A."/>
            <person name="Patyshakuliyeva A."/>
            <person name="Rokas A."/>
            <person name="Ruiz-Duenas F.J."/>
            <person name="Sabat G."/>
            <person name="Salamov A."/>
            <person name="Samejima M."/>
            <person name="Schmutz J."/>
            <person name="Slot J.C."/>
            <person name="St John F."/>
            <person name="Stenlid J."/>
            <person name="Sun H."/>
            <person name="Sun S."/>
            <person name="Syed K."/>
            <person name="Tsang A."/>
            <person name="Wiebenga A."/>
            <person name="Young D."/>
            <person name="Pisabarro A."/>
            <person name="Eastwood D.C."/>
            <person name="Martin F."/>
            <person name="Cullen D."/>
            <person name="Grigoriev I.V."/>
            <person name="Hibbett D.S."/>
        </authorList>
    </citation>
    <scope>NUCLEOTIDE SEQUENCE [LARGE SCALE GENOMIC DNA]</scope>
    <source>
        <strain evidence="2 3">MD-104</strain>
    </source>
</reference>
<sequence>MPLVFGVSAIAVQSMNLKNWACNTEQTSDMRGMSGRRGGQLEAGIMCGAMSSSRPAIQQRRERISATTPALRDIRTPSARDRTSAHAGLGSPPYSLAAAENASQAPPLVLVARA</sequence>
<gene>
    <name evidence="2" type="ORF">WOLCODRAFT_166570</name>
</gene>
<dbReference type="AlphaFoldDB" id="A0A2H3JB35"/>
<protein>
    <submittedName>
        <fullName evidence="2">Uncharacterized protein</fullName>
    </submittedName>
</protein>
<evidence type="ECO:0000313" key="2">
    <source>
        <dbReference type="EMBL" id="PCH35959.1"/>
    </source>
</evidence>
<keyword evidence="3" id="KW-1185">Reference proteome</keyword>
<feature type="region of interest" description="Disordered" evidence="1">
    <location>
        <begin position="51"/>
        <end position="95"/>
    </location>
</feature>